<feature type="disulfide bond" evidence="3">
    <location>
        <begin position="137"/>
        <end position="319"/>
    </location>
</feature>
<feature type="domain" description="Olfactomedin-like" evidence="5">
    <location>
        <begin position="136"/>
        <end position="392"/>
    </location>
</feature>
<protein>
    <recommendedName>
        <fullName evidence="5">Olfactomedin-like domain-containing protein</fullName>
    </recommendedName>
</protein>
<proteinExistence type="predicted"/>
<comment type="caution">
    <text evidence="6">The sequence shown here is derived from an EMBL/GenBank/DDBJ whole genome shotgun (WGS) entry which is preliminary data.</text>
</comment>
<keyword evidence="2" id="KW-0964">Secreted</keyword>
<dbReference type="SMART" id="SM00284">
    <property type="entry name" value="OLF"/>
    <property type="match status" value="1"/>
</dbReference>
<evidence type="ECO:0000313" key="7">
    <source>
        <dbReference type="Proteomes" id="UP001221898"/>
    </source>
</evidence>
<dbReference type="AlphaFoldDB" id="A0AAD7T8D7"/>
<evidence type="ECO:0000256" key="4">
    <source>
        <dbReference type="SAM" id="SignalP"/>
    </source>
</evidence>
<sequence length="399" mass="45644">MCTWCSLLATFLFIQGMSYAQRMTQEMLMTQYYEGRINQLEDRLTKCDQNIQSYEQKLYDFSKELRGNLNGLNVLRNEVKGQVDSVVTRVERVERELEYLHTERPDQPCVDIDDKLEEQLKEEQRKEKAQLNLGTDCNTVLTGVKSLKIVKRDGEAHGSWLKDPTKGSAKVYFFSGTKNSTVLEFTSLKAFVEGNVTQMPRRIELPFPWQGTGHAVYNGFLYYHQAGTPNQILKVSLRERMVSDRMLLQGAGRLPAYSLSPHTYLDLMVDELGLWVVHADPDLGGNLVLTKLDKGGLGLEHSWDTPCKSQDAEAAFVICGTLYVAYSSHYGGRSSVRCLYDIHDSIQAGDDLPLFFPKRYAVHSSMHYHPKDKQLYSWDEGYQTMYKLETKRKNEIASV</sequence>
<evidence type="ECO:0000256" key="1">
    <source>
        <dbReference type="ARBA" id="ARBA00004613"/>
    </source>
</evidence>
<dbReference type="Pfam" id="PF02191">
    <property type="entry name" value="OLF"/>
    <property type="match status" value="1"/>
</dbReference>
<dbReference type="PANTHER" id="PTHR23192:SF13">
    <property type="entry name" value="OLFACTOMEDIN-LIKE PROTEIN 1"/>
    <property type="match status" value="1"/>
</dbReference>
<evidence type="ECO:0000313" key="6">
    <source>
        <dbReference type="EMBL" id="KAJ8416281.1"/>
    </source>
</evidence>
<accession>A0AAD7T8D7</accession>
<dbReference type="InterPro" id="IPR003112">
    <property type="entry name" value="Olfac-like_dom"/>
</dbReference>
<feature type="chain" id="PRO_5042181675" description="Olfactomedin-like domain-containing protein" evidence="4">
    <location>
        <begin position="21"/>
        <end position="399"/>
    </location>
</feature>
<dbReference type="InterPro" id="IPR050605">
    <property type="entry name" value="Olfactomedin-like_domain"/>
</dbReference>
<reference evidence="6" key="1">
    <citation type="journal article" date="2023" name="Science">
        <title>Genome structures resolve the early diversification of teleost fishes.</title>
        <authorList>
            <person name="Parey E."/>
            <person name="Louis A."/>
            <person name="Montfort J."/>
            <person name="Bouchez O."/>
            <person name="Roques C."/>
            <person name="Iampietro C."/>
            <person name="Lluch J."/>
            <person name="Castinel A."/>
            <person name="Donnadieu C."/>
            <person name="Desvignes T."/>
            <person name="Floi Bucao C."/>
            <person name="Jouanno E."/>
            <person name="Wen M."/>
            <person name="Mejri S."/>
            <person name="Dirks R."/>
            <person name="Jansen H."/>
            <person name="Henkel C."/>
            <person name="Chen W.J."/>
            <person name="Zahm M."/>
            <person name="Cabau C."/>
            <person name="Klopp C."/>
            <person name="Thompson A.W."/>
            <person name="Robinson-Rechavi M."/>
            <person name="Braasch I."/>
            <person name="Lecointre G."/>
            <person name="Bobe J."/>
            <person name="Postlethwait J.H."/>
            <person name="Berthelot C."/>
            <person name="Roest Crollius H."/>
            <person name="Guiguen Y."/>
        </authorList>
    </citation>
    <scope>NUCLEOTIDE SEQUENCE</scope>
    <source>
        <strain evidence="6">NC1722</strain>
    </source>
</reference>
<comment type="subcellular location">
    <subcellularLocation>
        <location evidence="1">Secreted</location>
    </subcellularLocation>
</comment>
<dbReference type="GO" id="GO:0007165">
    <property type="term" value="P:signal transduction"/>
    <property type="evidence" value="ECO:0007669"/>
    <property type="project" value="TreeGrafter"/>
</dbReference>
<dbReference type="Proteomes" id="UP001221898">
    <property type="component" value="Unassembled WGS sequence"/>
</dbReference>
<name>A0AAD7T8D7_9TELE</name>
<keyword evidence="7" id="KW-1185">Reference proteome</keyword>
<feature type="signal peptide" evidence="4">
    <location>
        <begin position="1"/>
        <end position="20"/>
    </location>
</feature>
<dbReference type="EMBL" id="JAINUG010000007">
    <property type="protein sequence ID" value="KAJ8416281.1"/>
    <property type="molecule type" value="Genomic_DNA"/>
</dbReference>
<gene>
    <name evidence="6" type="ORF">AAFF_G00383030</name>
</gene>
<keyword evidence="3" id="KW-1015">Disulfide bond</keyword>
<organism evidence="6 7">
    <name type="scientific">Aldrovandia affinis</name>
    <dbReference type="NCBI Taxonomy" id="143900"/>
    <lineage>
        <taxon>Eukaryota</taxon>
        <taxon>Metazoa</taxon>
        <taxon>Chordata</taxon>
        <taxon>Craniata</taxon>
        <taxon>Vertebrata</taxon>
        <taxon>Euteleostomi</taxon>
        <taxon>Actinopterygii</taxon>
        <taxon>Neopterygii</taxon>
        <taxon>Teleostei</taxon>
        <taxon>Notacanthiformes</taxon>
        <taxon>Halosauridae</taxon>
        <taxon>Aldrovandia</taxon>
    </lineage>
</organism>
<evidence type="ECO:0000256" key="3">
    <source>
        <dbReference type="PROSITE-ProRule" id="PRU00446"/>
    </source>
</evidence>
<keyword evidence="4" id="KW-0732">Signal</keyword>
<dbReference type="PANTHER" id="PTHR23192">
    <property type="entry name" value="OLFACTOMEDIN-RELATED"/>
    <property type="match status" value="1"/>
</dbReference>
<evidence type="ECO:0000259" key="5">
    <source>
        <dbReference type="PROSITE" id="PS51132"/>
    </source>
</evidence>
<dbReference type="PROSITE" id="PS51132">
    <property type="entry name" value="OLF"/>
    <property type="match status" value="1"/>
</dbReference>
<evidence type="ECO:0000256" key="2">
    <source>
        <dbReference type="ARBA" id="ARBA00022525"/>
    </source>
</evidence>
<dbReference type="GO" id="GO:0005615">
    <property type="term" value="C:extracellular space"/>
    <property type="evidence" value="ECO:0007669"/>
    <property type="project" value="TreeGrafter"/>
</dbReference>